<reference evidence="1" key="1">
    <citation type="submission" date="2020-05" db="EMBL/GenBank/DDBJ databases">
        <title>Large-scale comparative analyses of tick genomes elucidate their genetic diversity and vector capacities.</title>
        <authorList>
            <person name="Jia N."/>
            <person name="Wang J."/>
            <person name="Shi W."/>
            <person name="Du L."/>
            <person name="Sun Y."/>
            <person name="Zhan W."/>
            <person name="Jiang J."/>
            <person name="Wang Q."/>
            <person name="Zhang B."/>
            <person name="Ji P."/>
            <person name="Sakyi L.B."/>
            <person name="Cui X."/>
            <person name="Yuan T."/>
            <person name="Jiang B."/>
            <person name="Yang W."/>
            <person name="Lam T.T.-Y."/>
            <person name="Chang Q."/>
            <person name="Ding S."/>
            <person name="Wang X."/>
            <person name="Zhu J."/>
            <person name="Ruan X."/>
            <person name="Zhao L."/>
            <person name="Wei J."/>
            <person name="Que T."/>
            <person name="Du C."/>
            <person name="Cheng J."/>
            <person name="Dai P."/>
            <person name="Han X."/>
            <person name="Huang E."/>
            <person name="Gao Y."/>
            <person name="Liu J."/>
            <person name="Shao H."/>
            <person name="Ye R."/>
            <person name="Li L."/>
            <person name="Wei W."/>
            <person name="Wang X."/>
            <person name="Wang C."/>
            <person name="Yang T."/>
            <person name="Huo Q."/>
            <person name="Li W."/>
            <person name="Guo W."/>
            <person name="Chen H."/>
            <person name="Zhou L."/>
            <person name="Ni X."/>
            <person name="Tian J."/>
            <person name="Zhou Y."/>
            <person name="Sheng Y."/>
            <person name="Liu T."/>
            <person name="Pan Y."/>
            <person name="Xia L."/>
            <person name="Li J."/>
            <person name="Zhao F."/>
            <person name="Cao W."/>
        </authorList>
    </citation>
    <scope>NUCLEOTIDE SEQUENCE</scope>
    <source>
        <strain evidence="1">Hyas-2018</strain>
    </source>
</reference>
<gene>
    <name evidence="1" type="ORF">HPB50_019965</name>
</gene>
<name>A0ACB7SY64_HYAAI</name>
<accession>A0ACB7SY64</accession>
<organism evidence="1 2">
    <name type="scientific">Hyalomma asiaticum</name>
    <name type="common">Tick</name>
    <dbReference type="NCBI Taxonomy" id="266040"/>
    <lineage>
        <taxon>Eukaryota</taxon>
        <taxon>Metazoa</taxon>
        <taxon>Ecdysozoa</taxon>
        <taxon>Arthropoda</taxon>
        <taxon>Chelicerata</taxon>
        <taxon>Arachnida</taxon>
        <taxon>Acari</taxon>
        <taxon>Parasitiformes</taxon>
        <taxon>Ixodida</taxon>
        <taxon>Ixodoidea</taxon>
        <taxon>Ixodidae</taxon>
        <taxon>Hyalomminae</taxon>
        <taxon>Hyalomma</taxon>
    </lineage>
</organism>
<protein>
    <submittedName>
        <fullName evidence="1">Uncharacterized protein</fullName>
    </submittedName>
</protein>
<dbReference type="EMBL" id="CM023482">
    <property type="protein sequence ID" value="KAH6939625.1"/>
    <property type="molecule type" value="Genomic_DNA"/>
</dbReference>
<evidence type="ECO:0000313" key="1">
    <source>
        <dbReference type="EMBL" id="KAH6939625.1"/>
    </source>
</evidence>
<evidence type="ECO:0000313" key="2">
    <source>
        <dbReference type="Proteomes" id="UP000821845"/>
    </source>
</evidence>
<dbReference type="Proteomes" id="UP000821845">
    <property type="component" value="Chromosome 2"/>
</dbReference>
<sequence>MVYLLSTGNINSSNCRLHRVLQGFPNFRSPALNASLELAGTPLAPLHAKGGALHRSPFVVAHLSDFLRYAVLRKHGGVCLDTDVIVMKSLKGIRNSVFYESGIRQQVASSVLFFDKHHPVLGALIGSVNESKGDIWFLETSYKRTLNAREACSIESSCRYNSDYTVHLLSTGKMNSSECPYYRVLLKIPNFRSSGLNASAELAGTPLAPLHATGGALHRSPYIVAHLSDFLRYVVLWNRGGVYLDSDVIVMKSLRGIRNAAFYQSRIQGDAIANGILFFDKKHPFLKALIDRCARVYNPGAWTSCGPSIMSALATDAEFSHSVNFLNESVFFAVPWQKWENLFNPGLAPEVLRAVNSSYGVHFWNNLSKKKRVVTGSGSAIDVLARTHCPLVYRIASFNASF</sequence>
<proteinExistence type="predicted"/>
<comment type="caution">
    <text evidence="1">The sequence shown here is derived from an EMBL/GenBank/DDBJ whole genome shotgun (WGS) entry which is preliminary data.</text>
</comment>
<keyword evidence="2" id="KW-1185">Reference proteome</keyword>